<organism evidence="1 2">
    <name type="scientific">Rhizobium dioscoreae</name>
    <dbReference type="NCBI Taxonomy" id="2653122"/>
    <lineage>
        <taxon>Bacteria</taxon>
        <taxon>Pseudomonadati</taxon>
        <taxon>Pseudomonadota</taxon>
        <taxon>Alphaproteobacteria</taxon>
        <taxon>Hyphomicrobiales</taxon>
        <taxon>Rhizobiaceae</taxon>
        <taxon>Rhizobium/Agrobacterium group</taxon>
        <taxon>Rhizobium</taxon>
    </lineage>
</organism>
<reference evidence="1 2" key="1">
    <citation type="journal article" date="2020" name="Genome Biol. Evol.">
        <title>Rhizobium dioscoreae sp. nov., a plant growth-promoting bacterium isolated from yam (Dioscorea species).</title>
        <authorList>
            <person name="Ouyabe M."/>
            <person name="Tanaka N."/>
            <person name="Shiwa Y."/>
            <person name="Fujita N."/>
            <person name="Kikuno H."/>
            <person name="Babil P."/>
            <person name="Shiwachi H."/>
        </authorList>
    </citation>
    <scope>NUCLEOTIDE SEQUENCE [LARGE SCALE GENOMIC DNA]</scope>
    <source>
        <strain evidence="1 2">S-93</strain>
    </source>
</reference>
<protein>
    <submittedName>
        <fullName evidence="1">Uncharacterized protein</fullName>
    </submittedName>
</protein>
<proteinExistence type="predicted"/>
<evidence type="ECO:0000313" key="2">
    <source>
        <dbReference type="Proteomes" id="UP000390335"/>
    </source>
</evidence>
<sequence>MPVVGTGNGLQNILPPLVHVVFGTNAYRFYELLRTNDMLDSMPKLFSQLAMSDKHKSNHDITAPIAYANRWPISQCSNVVHQWGDILAMKRRSASLKYRIYAPMRA</sequence>
<gene>
    <name evidence="1" type="ORF">RsS93_52140</name>
</gene>
<keyword evidence="2" id="KW-1185">Reference proteome</keyword>
<dbReference type="Proteomes" id="UP000390335">
    <property type="component" value="Unassembled WGS sequence"/>
</dbReference>
<evidence type="ECO:0000313" key="1">
    <source>
        <dbReference type="EMBL" id="GES52600.1"/>
    </source>
</evidence>
<name>A0ABQ0ZAT7_9HYPH</name>
<comment type="caution">
    <text evidence="1">The sequence shown here is derived from an EMBL/GenBank/DDBJ whole genome shotgun (WGS) entry which is preliminary data.</text>
</comment>
<dbReference type="EMBL" id="BLAJ01000009">
    <property type="protein sequence ID" value="GES52600.1"/>
    <property type="molecule type" value="Genomic_DNA"/>
</dbReference>
<accession>A0ABQ0ZAT7</accession>